<evidence type="ECO:0000256" key="6">
    <source>
        <dbReference type="ARBA" id="ARBA00022777"/>
    </source>
</evidence>
<proteinExistence type="inferred from homology"/>
<evidence type="ECO:0000256" key="3">
    <source>
        <dbReference type="ARBA" id="ARBA00022679"/>
    </source>
</evidence>
<organism evidence="10">
    <name type="scientific">marine sediment metagenome</name>
    <dbReference type="NCBI Taxonomy" id="412755"/>
    <lineage>
        <taxon>unclassified sequences</taxon>
        <taxon>metagenomes</taxon>
        <taxon>ecological metagenomes</taxon>
    </lineage>
</organism>
<accession>X0SN80</accession>
<reference evidence="10" key="1">
    <citation type="journal article" date="2014" name="Front. Microbiol.">
        <title>High frequency of phylogenetically diverse reductive dehalogenase-homologous genes in deep subseafloor sedimentary metagenomes.</title>
        <authorList>
            <person name="Kawai M."/>
            <person name="Futagami T."/>
            <person name="Toyoda A."/>
            <person name="Takaki Y."/>
            <person name="Nishi S."/>
            <person name="Hori S."/>
            <person name="Arai W."/>
            <person name="Tsubouchi T."/>
            <person name="Morono Y."/>
            <person name="Uchiyama I."/>
            <person name="Ito T."/>
            <person name="Fujiyama A."/>
            <person name="Inagaki F."/>
            <person name="Takami H."/>
        </authorList>
    </citation>
    <scope>NUCLEOTIDE SEQUENCE</scope>
    <source>
        <strain evidence="10">Expedition CK06-06</strain>
    </source>
</reference>
<keyword evidence="3" id="KW-0808">Transferase</keyword>
<dbReference type="Gene3D" id="3.40.50.300">
    <property type="entry name" value="P-loop containing nucleotide triphosphate hydrolases"/>
    <property type="match status" value="1"/>
</dbReference>
<dbReference type="InterPro" id="IPR027417">
    <property type="entry name" value="P-loop_NTPase"/>
</dbReference>
<dbReference type="PANTHER" id="PTHR10344">
    <property type="entry name" value="THYMIDYLATE KINASE"/>
    <property type="match status" value="1"/>
</dbReference>
<dbReference type="InterPro" id="IPR018095">
    <property type="entry name" value="Thymidylate_kin_CS"/>
</dbReference>
<dbReference type="GO" id="GO:0005829">
    <property type="term" value="C:cytosol"/>
    <property type="evidence" value="ECO:0007669"/>
    <property type="project" value="TreeGrafter"/>
</dbReference>
<keyword evidence="6" id="KW-0418">Kinase</keyword>
<dbReference type="GO" id="GO:0004798">
    <property type="term" value="F:dTMP kinase activity"/>
    <property type="evidence" value="ECO:0007669"/>
    <property type="project" value="UniProtKB-EC"/>
</dbReference>
<feature type="non-terminal residue" evidence="10">
    <location>
        <position position="1"/>
    </location>
</feature>
<dbReference type="Pfam" id="PF02223">
    <property type="entry name" value="Thymidylate_kin"/>
    <property type="match status" value="1"/>
</dbReference>
<name>X0SN80_9ZZZZ</name>
<dbReference type="EMBL" id="BARS01007035">
    <property type="protein sequence ID" value="GAF77337.1"/>
    <property type="molecule type" value="Genomic_DNA"/>
</dbReference>
<dbReference type="GO" id="GO:0006227">
    <property type="term" value="P:dUDP biosynthetic process"/>
    <property type="evidence" value="ECO:0007669"/>
    <property type="project" value="TreeGrafter"/>
</dbReference>
<dbReference type="EC" id="2.7.4.9" evidence="2"/>
<dbReference type="GO" id="GO:0006233">
    <property type="term" value="P:dTDP biosynthetic process"/>
    <property type="evidence" value="ECO:0007669"/>
    <property type="project" value="InterPro"/>
</dbReference>
<dbReference type="InterPro" id="IPR039430">
    <property type="entry name" value="Thymidylate_kin-like_dom"/>
</dbReference>
<dbReference type="GO" id="GO:0005524">
    <property type="term" value="F:ATP binding"/>
    <property type="evidence" value="ECO:0007669"/>
    <property type="project" value="UniProtKB-KW"/>
</dbReference>
<feature type="domain" description="Thymidylate kinase-like" evidence="9">
    <location>
        <begin position="2"/>
        <end position="126"/>
    </location>
</feature>
<evidence type="ECO:0000256" key="7">
    <source>
        <dbReference type="ARBA" id="ARBA00022840"/>
    </source>
</evidence>
<sequence>LLLFNASRAQLVRDVIESNLKNGTVVICDRYTDSTVAYQGYARGLDLEEVHRINNIATGGLCPDLTVLLDIPVEEGFARKKNRAQDRFEQEDIAFHQRVREGYLTLAAAEPERWLVIDARQSRGEIARLVWSGVSRLLVEILGSEKQVAE</sequence>
<evidence type="ECO:0000256" key="1">
    <source>
        <dbReference type="ARBA" id="ARBA00009776"/>
    </source>
</evidence>
<keyword evidence="4" id="KW-0545">Nucleotide biosynthesis</keyword>
<evidence type="ECO:0000256" key="4">
    <source>
        <dbReference type="ARBA" id="ARBA00022727"/>
    </source>
</evidence>
<evidence type="ECO:0000256" key="5">
    <source>
        <dbReference type="ARBA" id="ARBA00022741"/>
    </source>
</evidence>
<comment type="similarity">
    <text evidence="1">Belongs to the thymidylate kinase family.</text>
</comment>
<evidence type="ECO:0000259" key="9">
    <source>
        <dbReference type="Pfam" id="PF02223"/>
    </source>
</evidence>
<dbReference type="PANTHER" id="PTHR10344:SF4">
    <property type="entry name" value="UMP-CMP KINASE 2, MITOCHONDRIAL"/>
    <property type="match status" value="1"/>
</dbReference>
<comment type="caution">
    <text evidence="10">The sequence shown here is derived from an EMBL/GenBank/DDBJ whole genome shotgun (WGS) entry which is preliminary data.</text>
</comment>
<gene>
    <name evidence="10" type="ORF">S01H1_13621</name>
</gene>
<keyword evidence="5" id="KW-0547">Nucleotide-binding</keyword>
<dbReference type="GO" id="GO:0006235">
    <property type="term" value="P:dTTP biosynthetic process"/>
    <property type="evidence" value="ECO:0007669"/>
    <property type="project" value="TreeGrafter"/>
</dbReference>
<comment type="catalytic activity">
    <reaction evidence="8">
        <text>dTMP + ATP = dTDP + ADP</text>
        <dbReference type="Rhea" id="RHEA:13517"/>
        <dbReference type="ChEBI" id="CHEBI:30616"/>
        <dbReference type="ChEBI" id="CHEBI:58369"/>
        <dbReference type="ChEBI" id="CHEBI:63528"/>
        <dbReference type="ChEBI" id="CHEBI:456216"/>
        <dbReference type="EC" id="2.7.4.9"/>
    </reaction>
</comment>
<dbReference type="NCBIfam" id="TIGR00041">
    <property type="entry name" value="DTMP_kinase"/>
    <property type="match status" value="1"/>
</dbReference>
<keyword evidence="7" id="KW-0067">ATP-binding</keyword>
<dbReference type="SUPFAM" id="SSF52540">
    <property type="entry name" value="P-loop containing nucleoside triphosphate hydrolases"/>
    <property type="match status" value="1"/>
</dbReference>
<dbReference type="CDD" id="cd01672">
    <property type="entry name" value="TMPK"/>
    <property type="match status" value="1"/>
</dbReference>
<dbReference type="AlphaFoldDB" id="X0SN80"/>
<dbReference type="InterPro" id="IPR018094">
    <property type="entry name" value="Thymidylate_kinase"/>
</dbReference>
<evidence type="ECO:0000256" key="2">
    <source>
        <dbReference type="ARBA" id="ARBA00012980"/>
    </source>
</evidence>
<protein>
    <recommendedName>
        <fullName evidence="2">dTMP kinase</fullName>
        <ecNumber evidence="2">2.7.4.9</ecNumber>
    </recommendedName>
</protein>
<evidence type="ECO:0000256" key="8">
    <source>
        <dbReference type="ARBA" id="ARBA00048743"/>
    </source>
</evidence>
<dbReference type="PROSITE" id="PS01331">
    <property type="entry name" value="THYMIDYLATE_KINASE"/>
    <property type="match status" value="1"/>
</dbReference>
<evidence type="ECO:0000313" key="10">
    <source>
        <dbReference type="EMBL" id="GAF77337.1"/>
    </source>
</evidence>